<dbReference type="InterPro" id="IPR014002">
    <property type="entry name" value="Agenet_dom_plant"/>
</dbReference>
<sequence length="1191" mass="134433">MPRRAKMNASKPELRLPDPAFPWRMGDVVEMKSHDVGYRGAWFRVEIIKVRRSRHGKLFCTVIYKDFPDESEEEIVAIDVDPVTKESTHMIRPVPPPAMKESAYDKSEEPSTMHAVVRDWWEIGDLVDWWYHDCWWLAEVVSVLGEDRFQLKCPSPPDGEGGLYLARECDMRASLNWSLEEQWTVPPSKEPEMKQCARLVGPVSRLDIDPVTIIEPDMMIIKDHGEMLDIFQKQKMSKKLRKGLERRNRESSTSKPKRKLKLKGKKQSKRRAPTSDAIFEDQFQDQENEAFNRRKHLTVNSDESLSERVSKELSEDCEQETCSTEKARTVGRNEASEENLEERLMTAGGAGPSGHQQQVSELEPEVVVSTLPHASRGRGRPRKDSKPARRGRPRKDSNPLPRGRPRKDSNPAPRGRPRKIASKVPRGRPRKHLITARSTSEYPPRPEVTVDITEEIPTVSSQVPSRSQGKTRDDSSPDNIKVGMEEVPLHRTSSLRNIEVEEVDQIEINEDASCGHMEVERALAIGVVVNVGSASLHKPKLIVKDGKKRKRGKMNEIENVCSVKRKGEGCREHMENESLLEQEQRGFESGHEASEVRLDVVMELESGPHEHPHRKESRLMQIGGPELRFDVNSELHEPRVQKRKLKKHVANREAEAAAAAGDDRTSVRGIEKEAESELCERSRKRPLNKEGQQGNCDDTTDHDKGQVLRVKSEKHVAKQVHDVAGGGEMTSVNCVVMESEPQLQERSKKIKRTWRQVSLPLGSGVNPNVSGAQIQRSRSEKCVATRREEVVGGEQMMSIQNIVKEVDNELHKRSKKIKRSPLGFDANFDVSDGTGQSIKLEKSYAIREEDVPASEDGNPRLSREQVLKNKSRKLIVNWEEEPLGSERRGTYVQEQATVRGVCSHEVEEEIDYLHNKSSELKTNKQKLEMDENDQGRREQQEAAGSRLTTLEPTRKIKMQKKMSRVEVEPCQDVEIGSKGISASPGVLSPRKDLKGPIPISSRRGISNDRKDGLPHEDELVLKMRPKSILHAFSGGSLYMSTNTSSDALLEWDVEASSKPTTSDEPAISICGSLGSLSDEMCLSSRVHRIDGLTDEIGCALGLLEADDDSCSVKFGSSRSRLSRECGPDEYHRKGLLVNPSQAERLKDYSFLKNIVNKPVIKYKTVLCRKLVRNARKEIWSKGKTASKYVTS</sequence>
<dbReference type="AlphaFoldDB" id="A0A2R6XI23"/>
<feature type="region of interest" description="Disordered" evidence="1">
    <location>
        <begin position="979"/>
        <end position="1013"/>
    </location>
</feature>
<feature type="compositionally biased region" description="Basic and acidic residues" evidence="1">
    <location>
        <begin position="650"/>
        <end position="681"/>
    </location>
</feature>
<feature type="compositionally biased region" description="Basic and acidic residues" evidence="1">
    <location>
        <begin position="915"/>
        <end position="940"/>
    </location>
</feature>
<feature type="compositionally biased region" description="Basic and acidic residues" evidence="1">
    <location>
        <begin position="305"/>
        <end position="314"/>
    </location>
</feature>
<reference evidence="4" key="1">
    <citation type="journal article" date="2017" name="Cell">
        <title>Insights into land plant evolution garnered from the Marchantia polymorpha genome.</title>
        <authorList>
            <person name="Bowman J.L."/>
            <person name="Kohchi T."/>
            <person name="Yamato K.T."/>
            <person name="Jenkins J."/>
            <person name="Shu S."/>
            <person name="Ishizaki K."/>
            <person name="Yamaoka S."/>
            <person name="Nishihama R."/>
            <person name="Nakamura Y."/>
            <person name="Berger F."/>
            <person name="Adam C."/>
            <person name="Aki S.S."/>
            <person name="Althoff F."/>
            <person name="Araki T."/>
            <person name="Arteaga-Vazquez M.A."/>
            <person name="Balasubrmanian S."/>
            <person name="Barry K."/>
            <person name="Bauer D."/>
            <person name="Boehm C.R."/>
            <person name="Briginshaw L."/>
            <person name="Caballero-Perez J."/>
            <person name="Catarino B."/>
            <person name="Chen F."/>
            <person name="Chiyoda S."/>
            <person name="Chovatia M."/>
            <person name="Davies K.M."/>
            <person name="Delmans M."/>
            <person name="Demura T."/>
            <person name="Dierschke T."/>
            <person name="Dolan L."/>
            <person name="Dorantes-Acosta A.E."/>
            <person name="Eklund D.M."/>
            <person name="Florent S.N."/>
            <person name="Flores-Sandoval E."/>
            <person name="Fujiyama A."/>
            <person name="Fukuzawa H."/>
            <person name="Galik B."/>
            <person name="Grimanelli D."/>
            <person name="Grimwood J."/>
            <person name="Grossniklaus U."/>
            <person name="Hamada T."/>
            <person name="Haseloff J."/>
            <person name="Hetherington A.J."/>
            <person name="Higo A."/>
            <person name="Hirakawa Y."/>
            <person name="Hundley H.N."/>
            <person name="Ikeda Y."/>
            <person name="Inoue K."/>
            <person name="Inoue S.I."/>
            <person name="Ishida S."/>
            <person name="Jia Q."/>
            <person name="Kakita M."/>
            <person name="Kanazawa T."/>
            <person name="Kawai Y."/>
            <person name="Kawashima T."/>
            <person name="Kennedy M."/>
            <person name="Kinose K."/>
            <person name="Kinoshita T."/>
            <person name="Kohara Y."/>
            <person name="Koide E."/>
            <person name="Komatsu K."/>
            <person name="Kopischke S."/>
            <person name="Kubo M."/>
            <person name="Kyozuka J."/>
            <person name="Lagercrantz U."/>
            <person name="Lin S.S."/>
            <person name="Lindquist E."/>
            <person name="Lipzen A.M."/>
            <person name="Lu C.W."/>
            <person name="De Luna E."/>
            <person name="Martienssen R.A."/>
            <person name="Minamino N."/>
            <person name="Mizutani M."/>
            <person name="Mizutani M."/>
            <person name="Mochizuki N."/>
            <person name="Monte I."/>
            <person name="Mosher R."/>
            <person name="Nagasaki H."/>
            <person name="Nakagami H."/>
            <person name="Naramoto S."/>
            <person name="Nishitani K."/>
            <person name="Ohtani M."/>
            <person name="Okamoto T."/>
            <person name="Okumura M."/>
            <person name="Phillips J."/>
            <person name="Pollak B."/>
            <person name="Reinders A."/>
            <person name="Rovekamp M."/>
            <person name="Sano R."/>
            <person name="Sawa S."/>
            <person name="Schmid M.W."/>
            <person name="Shirakawa M."/>
            <person name="Solano R."/>
            <person name="Spunde A."/>
            <person name="Suetsugu N."/>
            <person name="Sugano S."/>
            <person name="Sugiyama A."/>
            <person name="Sun R."/>
            <person name="Suzuki Y."/>
            <person name="Takenaka M."/>
            <person name="Takezawa D."/>
            <person name="Tomogane H."/>
            <person name="Tsuzuki M."/>
            <person name="Ueda T."/>
            <person name="Umeda M."/>
            <person name="Ward J.M."/>
            <person name="Watanabe Y."/>
            <person name="Yazaki K."/>
            <person name="Yokoyama R."/>
            <person name="Yoshitake Y."/>
            <person name="Yotsui I."/>
            <person name="Zachgo S."/>
            <person name="Schmutz J."/>
        </authorList>
    </citation>
    <scope>NUCLEOTIDE SEQUENCE [LARGE SCALE GENOMIC DNA]</scope>
    <source>
        <strain evidence="4">Tak-1</strain>
    </source>
</reference>
<dbReference type="SMART" id="SM00743">
    <property type="entry name" value="Agenet"/>
    <property type="match status" value="2"/>
</dbReference>
<feature type="compositionally biased region" description="Polar residues" evidence="1">
    <location>
        <begin position="458"/>
        <end position="468"/>
    </location>
</feature>
<name>A0A2R6XI23_MARPO</name>
<feature type="region of interest" description="Disordered" evidence="1">
    <location>
        <begin position="635"/>
        <end position="703"/>
    </location>
</feature>
<dbReference type="EMBL" id="KZ772685">
    <property type="protein sequence ID" value="PTQ45755.1"/>
    <property type="molecule type" value="Genomic_DNA"/>
</dbReference>
<dbReference type="PANTHER" id="PTHR36805:SF7">
    <property type="entry name" value="AGENET DOMAIN-CONTAINING PROTEIN"/>
    <property type="match status" value="1"/>
</dbReference>
<evidence type="ECO:0000313" key="4">
    <source>
        <dbReference type="Proteomes" id="UP000244005"/>
    </source>
</evidence>
<accession>A0A2R6XI23</accession>
<feature type="compositionally biased region" description="Basic residues" evidence="1">
    <location>
        <begin position="415"/>
        <end position="434"/>
    </location>
</feature>
<feature type="compositionally biased region" description="Basic residues" evidence="1">
    <location>
        <begin position="255"/>
        <end position="272"/>
    </location>
</feature>
<dbReference type="InterPro" id="IPR017956">
    <property type="entry name" value="AT_hook_DNA-bd_motif"/>
</dbReference>
<dbReference type="OrthoDB" id="1894168at2759"/>
<evidence type="ECO:0000259" key="2">
    <source>
        <dbReference type="SMART" id="SM00743"/>
    </source>
</evidence>
<feature type="domain" description="Agenet" evidence="2">
    <location>
        <begin position="119"/>
        <end position="179"/>
    </location>
</feature>
<feature type="compositionally biased region" description="Basic and acidic residues" evidence="1">
    <location>
        <begin position="242"/>
        <end position="252"/>
    </location>
</feature>
<dbReference type="Proteomes" id="UP000244005">
    <property type="component" value="Unassembled WGS sequence"/>
</dbReference>
<gene>
    <name evidence="3" type="ORF">MARPO_0013s0014</name>
</gene>
<evidence type="ECO:0000313" key="3">
    <source>
        <dbReference type="EMBL" id="PTQ45755.1"/>
    </source>
</evidence>
<protein>
    <recommendedName>
        <fullName evidence="2">Agenet domain-containing protein</fullName>
    </recommendedName>
</protein>
<dbReference type="InterPro" id="IPR008395">
    <property type="entry name" value="Agenet-like_dom"/>
</dbReference>
<feature type="region of interest" description="Disordered" evidence="1">
    <location>
        <begin position="915"/>
        <end position="951"/>
    </location>
</feature>
<feature type="region of interest" description="Disordered" evidence="1">
    <location>
        <begin position="294"/>
        <end position="481"/>
    </location>
</feature>
<evidence type="ECO:0000256" key="1">
    <source>
        <dbReference type="SAM" id="MobiDB-lite"/>
    </source>
</evidence>
<organism evidence="3 4">
    <name type="scientific">Marchantia polymorpha</name>
    <name type="common">Common liverwort</name>
    <name type="synonym">Marchantia aquatica</name>
    <dbReference type="NCBI Taxonomy" id="3197"/>
    <lineage>
        <taxon>Eukaryota</taxon>
        <taxon>Viridiplantae</taxon>
        <taxon>Streptophyta</taxon>
        <taxon>Embryophyta</taxon>
        <taxon>Marchantiophyta</taxon>
        <taxon>Marchantiopsida</taxon>
        <taxon>Marchantiidae</taxon>
        <taxon>Marchantiales</taxon>
        <taxon>Marchantiaceae</taxon>
        <taxon>Marchantia</taxon>
    </lineage>
</organism>
<dbReference type="PRINTS" id="PR00929">
    <property type="entry name" value="ATHOOK"/>
</dbReference>
<proteinExistence type="predicted"/>
<feature type="region of interest" description="Disordered" evidence="1">
    <location>
        <begin position="239"/>
        <end position="282"/>
    </location>
</feature>
<dbReference type="OMA" id="PHEDELV"/>
<dbReference type="PANTHER" id="PTHR36805">
    <property type="entry name" value="AGENET DOMAIN-CONTAINING PROTEIN"/>
    <property type="match status" value="1"/>
</dbReference>
<dbReference type="SMART" id="SM00384">
    <property type="entry name" value="AT_hook"/>
    <property type="match status" value="4"/>
</dbReference>
<dbReference type="Gramene" id="Mp8g07810.1">
    <property type="protein sequence ID" value="Mp8g07810.1.cds"/>
    <property type="gene ID" value="Mp8g07810"/>
</dbReference>
<dbReference type="GO" id="GO:0003677">
    <property type="term" value="F:DNA binding"/>
    <property type="evidence" value="ECO:0007669"/>
    <property type="project" value="InterPro"/>
</dbReference>
<dbReference type="Pfam" id="PF05641">
    <property type="entry name" value="Agenet"/>
    <property type="match status" value="1"/>
</dbReference>
<keyword evidence="4" id="KW-1185">Reference proteome</keyword>
<feature type="domain" description="Agenet" evidence="2">
    <location>
        <begin position="21"/>
        <end position="99"/>
    </location>
</feature>